<evidence type="ECO:0000256" key="3">
    <source>
        <dbReference type="ARBA" id="ARBA00022737"/>
    </source>
</evidence>
<dbReference type="SMART" id="SM00320">
    <property type="entry name" value="WD40"/>
    <property type="match status" value="6"/>
</dbReference>
<dbReference type="InterPro" id="IPR020472">
    <property type="entry name" value="WD40_PAC1"/>
</dbReference>
<feature type="repeat" description="WD" evidence="5">
    <location>
        <begin position="60"/>
        <end position="101"/>
    </location>
</feature>
<sequence length="291" mass="31970">MTEAEVIIFRGTLRGHTDKVTAISTNNNPNIMVSSSHDKTLIVWRIRKDSNPCAFPTLRLTGHSEIISDAVLSSHGEHVISSSWDGELRLWNITNGHTKRRFVGHTNQVLSVSLFDDSVIASGGRDNTVRVWNAWGQCMATLDGDGENGHTDWVSCVRFIPAETPRLVTAAWDGSVRVWDLDMSNKGALVKSFATSGHEGRVNAVALPPDGSVIASVGNDGVVIIWDMEGGVKLYEFDVGCVVLAMCFSPNRFWLSVATEDRVIVWDLESKKVLEELEVKKITDFSSLACV</sequence>
<dbReference type="AlphaFoldDB" id="A0AA86VK63"/>
<keyword evidence="2 5" id="KW-0853">WD repeat</keyword>
<dbReference type="InterPro" id="IPR019775">
    <property type="entry name" value="WD40_repeat_CS"/>
</dbReference>
<gene>
    <name evidence="6" type="ORF">AYBTSS11_LOCUS15095</name>
</gene>
<dbReference type="GO" id="GO:0043022">
    <property type="term" value="F:ribosome binding"/>
    <property type="evidence" value="ECO:0007669"/>
    <property type="project" value="InterPro"/>
</dbReference>
<dbReference type="PROSITE" id="PS50294">
    <property type="entry name" value="WD_REPEATS_REGION"/>
    <property type="match status" value="5"/>
</dbReference>
<dbReference type="FunFam" id="2.130.10.10:FF:000615">
    <property type="entry name" value="Receptor for activated C kinase 1"/>
    <property type="match status" value="1"/>
</dbReference>
<dbReference type="Pfam" id="PF00400">
    <property type="entry name" value="WD40"/>
    <property type="match status" value="5"/>
</dbReference>
<evidence type="ECO:0000256" key="1">
    <source>
        <dbReference type="ARBA" id="ARBA00007253"/>
    </source>
</evidence>
<dbReference type="PROSITE" id="PS00678">
    <property type="entry name" value="WD_REPEATS_1"/>
    <property type="match status" value="3"/>
</dbReference>
<evidence type="ECO:0000313" key="6">
    <source>
        <dbReference type="EMBL" id="CAJ1952054.1"/>
    </source>
</evidence>
<organism evidence="6 7">
    <name type="scientific">Sphenostylis stenocarpa</name>
    <dbReference type="NCBI Taxonomy" id="92480"/>
    <lineage>
        <taxon>Eukaryota</taxon>
        <taxon>Viridiplantae</taxon>
        <taxon>Streptophyta</taxon>
        <taxon>Embryophyta</taxon>
        <taxon>Tracheophyta</taxon>
        <taxon>Spermatophyta</taxon>
        <taxon>Magnoliopsida</taxon>
        <taxon>eudicotyledons</taxon>
        <taxon>Gunneridae</taxon>
        <taxon>Pentapetalae</taxon>
        <taxon>rosids</taxon>
        <taxon>fabids</taxon>
        <taxon>Fabales</taxon>
        <taxon>Fabaceae</taxon>
        <taxon>Papilionoideae</taxon>
        <taxon>50 kb inversion clade</taxon>
        <taxon>NPAAA clade</taxon>
        <taxon>indigoferoid/millettioid clade</taxon>
        <taxon>Phaseoleae</taxon>
        <taxon>Sphenostylis</taxon>
    </lineage>
</organism>
<comment type="similarity">
    <text evidence="1">Belongs to the WD repeat G protein beta family. Ribosomal protein RACK1 subfamily.</text>
</comment>
<dbReference type="InterPro" id="IPR001680">
    <property type="entry name" value="WD40_rpt"/>
</dbReference>
<dbReference type="PANTHER" id="PTHR19868">
    <property type="entry name" value="RECEPTOR FOR ACTIVATED PROTEIN KINASE C RACK1"/>
    <property type="match status" value="1"/>
</dbReference>
<dbReference type="InterPro" id="IPR036322">
    <property type="entry name" value="WD40_repeat_dom_sf"/>
</dbReference>
<accession>A0AA86VK63</accession>
<dbReference type="Proteomes" id="UP001189624">
    <property type="component" value="Chromosome 4"/>
</dbReference>
<evidence type="ECO:0000256" key="4">
    <source>
        <dbReference type="ARBA" id="ARBA00023274"/>
    </source>
</evidence>
<dbReference type="InterPro" id="IPR045223">
    <property type="entry name" value="RACK1-like"/>
</dbReference>
<name>A0AA86VK63_9FABA</name>
<dbReference type="EMBL" id="OY731401">
    <property type="protein sequence ID" value="CAJ1952054.1"/>
    <property type="molecule type" value="Genomic_DNA"/>
</dbReference>
<dbReference type="CDD" id="cd00200">
    <property type="entry name" value="WD40"/>
    <property type="match status" value="1"/>
</dbReference>
<reference evidence="6" key="1">
    <citation type="submission" date="2023-10" db="EMBL/GenBank/DDBJ databases">
        <authorList>
            <person name="Domelevo Entfellner J.-B."/>
        </authorList>
    </citation>
    <scope>NUCLEOTIDE SEQUENCE</scope>
</reference>
<dbReference type="InterPro" id="IPR015943">
    <property type="entry name" value="WD40/YVTN_repeat-like_dom_sf"/>
</dbReference>
<dbReference type="Gene3D" id="2.130.10.10">
    <property type="entry name" value="YVTN repeat-like/Quinoprotein amine dehydrogenase"/>
    <property type="match status" value="1"/>
</dbReference>
<keyword evidence="4" id="KW-0687">Ribonucleoprotein</keyword>
<proteinExistence type="inferred from homology"/>
<keyword evidence="7" id="KW-1185">Reference proteome</keyword>
<dbReference type="PRINTS" id="PR00320">
    <property type="entry name" value="GPROTEINBRPT"/>
</dbReference>
<feature type="repeat" description="WD" evidence="5">
    <location>
        <begin position="195"/>
        <end position="236"/>
    </location>
</feature>
<evidence type="ECO:0000313" key="7">
    <source>
        <dbReference type="Proteomes" id="UP001189624"/>
    </source>
</evidence>
<dbReference type="PROSITE" id="PS50082">
    <property type="entry name" value="WD_REPEATS_2"/>
    <property type="match status" value="5"/>
</dbReference>
<dbReference type="GO" id="GO:0045182">
    <property type="term" value="F:translation regulator activity"/>
    <property type="evidence" value="ECO:0007669"/>
    <property type="project" value="InterPro"/>
</dbReference>
<feature type="repeat" description="WD" evidence="5">
    <location>
        <begin position="102"/>
        <end position="133"/>
    </location>
</feature>
<evidence type="ECO:0008006" key="8">
    <source>
        <dbReference type="Google" id="ProtNLM"/>
    </source>
</evidence>
<dbReference type="Gramene" id="rna-AYBTSS11_LOCUS15095">
    <property type="protein sequence ID" value="CAJ1952054.1"/>
    <property type="gene ID" value="gene-AYBTSS11_LOCUS15095"/>
</dbReference>
<evidence type="ECO:0000256" key="2">
    <source>
        <dbReference type="ARBA" id="ARBA00022574"/>
    </source>
</evidence>
<protein>
    <recommendedName>
        <fullName evidence="8">Guanine nucleotide-binding protein subunit beta-like protein</fullName>
    </recommendedName>
</protein>
<evidence type="ECO:0000256" key="5">
    <source>
        <dbReference type="PROSITE-ProRule" id="PRU00221"/>
    </source>
</evidence>
<dbReference type="SUPFAM" id="SSF50978">
    <property type="entry name" value="WD40 repeat-like"/>
    <property type="match status" value="1"/>
</dbReference>
<feature type="repeat" description="WD" evidence="5">
    <location>
        <begin position="147"/>
        <end position="182"/>
    </location>
</feature>
<feature type="repeat" description="WD" evidence="5">
    <location>
        <begin position="13"/>
        <end position="47"/>
    </location>
</feature>
<keyword evidence="3" id="KW-0677">Repeat</keyword>
<dbReference type="GO" id="GO:1990904">
    <property type="term" value="C:ribonucleoprotein complex"/>
    <property type="evidence" value="ECO:0007669"/>
    <property type="project" value="UniProtKB-KW"/>
</dbReference>